<sequence length="20" mass="1731">ADAGYAPATPAAAGAEAGKA</sequence>
<evidence type="ECO:0000256" key="1">
    <source>
        <dbReference type="SAM" id="MobiDB-lite"/>
    </source>
</evidence>
<proteinExistence type="evidence at protein level"/>
<keyword id="KW-0903">Direct protein sequencing</keyword>
<organism>
    <name type="scientific">Phleum pratense</name>
    <name type="common">Common timothy</name>
    <dbReference type="NCBI Taxonomy" id="15957"/>
    <lineage>
        <taxon>Eukaryota</taxon>
        <taxon>Viridiplantae</taxon>
        <taxon>Streptophyta</taxon>
        <taxon>Embryophyta</taxon>
        <taxon>Tracheophyta</taxon>
        <taxon>Spermatophyta</taxon>
        <taxon>Magnoliopsida</taxon>
        <taxon>Liliopsida</taxon>
        <taxon>Poales</taxon>
        <taxon>Poaceae</taxon>
        <taxon>BOP clade</taxon>
        <taxon>Pooideae</taxon>
        <taxon>Poodae</taxon>
        <taxon>Poeae</taxon>
        <taxon>Poeae Chloroplast Group 2 (Poeae type)</taxon>
        <taxon>Poodinae</taxon>
        <taxon>Phleinae</taxon>
        <taxon>Phleum</taxon>
    </lineage>
</organism>
<feature type="region of interest" description="Disordered" evidence="1">
    <location>
        <begin position="1"/>
        <end position="20"/>
    </location>
</feature>
<name>Q9S8X9_PHLPR</name>
<dbReference type="AlphaFoldDB" id="Q9S8X9"/>
<protein>
    <submittedName>
        <fullName>Allergen PHLP V</fullName>
    </submittedName>
</protein>
<accession>Q9S8X9</accession>
<dbReference type="PIR" id="S38294">
    <property type="entry name" value="S38294"/>
</dbReference>
<reference key="1">
    <citation type="journal article" date="1992" name="Int. Arch. Allergy Immunol.">
        <title>Characterization of isoforms of the major allergen Phl p V by two-dimensional immunoblotting and microsequencing.</title>
        <authorList>
            <person name="Petersen A."/>
            <person name="Becker W.M."/>
            <person name="Schlaak M."/>
        </authorList>
    </citation>
    <scope>PROTEIN SEQUENCE</scope>
</reference>